<accession>A0A495QH39</accession>
<dbReference type="GO" id="GO:0008168">
    <property type="term" value="F:methyltransferase activity"/>
    <property type="evidence" value="ECO:0007669"/>
    <property type="project" value="UniProtKB-KW"/>
</dbReference>
<proteinExistence type="predicted"/>
<dbReference type="EMBL" id="RBWU01000006">
    <property type="protein sequence ID" value="RKS71041.1"/>
    <property type="molecule type" value="Genomic_DNA"/>
</dbReference>
<dbReference type="NCBIfam" id="TIGR01444">
    <property type="entry name" value="fkbM_fam"/>
    <property type="match status" value="1"/>
</dbReference>
<evidence type="ECO:0000313" key="3">
    <source>
        <dbReference type="Proteomes" id="UP000274601"/>
    </source>
</evidence>
<name>A0A495QH39_9ACTN</name>
<dbReference type="RefSeq" id="WP_121437248.1">
    <property type="nucleotide sequence ID" value="NZ_RBWU01000006.1"/>
</dbReference>
<sequence>MTDLRTSVLNWAIKRFGPFIRRHPRLRAPARRVHRLIRPAPPARPVKRLALPLPPDDDGTGPATIIVPPTKGHSLLKLLLRDGIGGYEPDTAACFLAALRHAPAGAALDVGANIGLYSVLAGCRSDRPVYGFEPTPALADLMRRMAATNDLRFHTEQLALGDANGTATLYLSNKTDLSNSLAAGFRTPIGQLDVPVETLDHWCARRTTIPGLIKIDTETTEPAVIRGALQTIRRHRPWIFCEILPNRRVEEPVMELLRDLDYPCWYHIAGDPPYEPREKIVGDDTYEYMMWLFTPEPVAPEVWRLTSAWRTSLARTRVPPADPSTAPT</sequence>
<dbReference type="Gene3D" id="3.40.50.150">
    <property type="entry name" value="Vaccinia Virus protein VP39"/>
    <property type="match status" value="1"/>
</dbReference>
<reference evidence="2 3" key="1">
    <citation type="submission" date="2018-10" db="EMBL/GenBank/DDBJ databases">
        <title>Genomic Encyclopedia of Archaeal and Bacterial Type Strains, Phase II (KMG-II): from individual species to whole genera.</title>
        <authorList>
            <person name="Goeker M."/>
        </authorList>
    </citation>
    <scope>NUCLEOTIDE SEQUENCE [LARGE SCALE GENOMIC DNA]</scope>
    <source>
        <strain evidence="2 3">DSM 43383</strain>
    </source>
</reference>
<keyword evidence="3" id="KW-1185">Reference proteome</keyword>
<organism evidence="2 3">
    <name type="scientific">Actinomadura pelletieri DSM 43383</name>
    <dbReference type="NCBI Taxonomy" id="1120940"/>
    <lineage>
        <taxon>Bacteria</taxon>
        <taxon>Bacillati</taxon>
        <taxon>Actinomycetota</taxon>
        <taxon>Actinomycetes</taxon>
        <taxon>Streptosporangiales</taxon>
        <taxon>Thermomonosporaceae</taxon>
        <taxon>Actinomadura</taxon>
    </lineage>
</organism>
<dbReference type="InterPro" id="IPR029063">
    <property type="entry name" value="SAM-dependent_MTases_sf"/>
</dbReference>
<dbReference type="GO" id="GO:0032259">
    <property type="term" value="P:methylation"/>
    <property type="evidence" value="ECO:0007669"/>
    <property type="project" value="UniProtKB-KW"/>
</dbReference>
<dbReference type="AlphaFoldDB" id="A0A495QH39"/>
<evidence type="ECO:0000259" key="1">
    <source>
        <dbReference type="Pfam" id="PF05050"/>
    </source>
</evidence>
<dbReference type="SUPFAM" id="SSF53335">
    <property type="entry name" value="S-adenosyl-L-methionine-dependent methyltransferases"/>
    <property type="match status" value="1"/>
</dbReference>
<dbReference type="InterPro" id="IPR052514">
    <property type="entry name" value="SAM-dependent_MTase"/>
</dbReference>
<dbReference type="InterPro" id="IPR006342">
    <property type="entry name" value="FkbM_mtfrase"/>
</dbReference>
<dbReference type="Pfam" id="PF05050">
    <property type="entry name" value="Methyltransf_21"/>
    <property type="match status" value="1"/>
</dbReference>
<evidence type="ECO:0000313" key="2">
    <source>
        <dbReference type="EMBL" id="RKS71041.1"/>
    </source>
</evidence>
<keyword evidence="2" id="KW-0808">Transferase</keyword>
<gene>
    <name evidence="2" type="ORF">BZB76_5523</name>
</gene>
<dbReference type="PANTHER" id="PTHR34203">
    <property type="entry name" value="METHYLTRANSFERASE, FKBM FAMILY PROTEIN"/>
    <property type="match status" value="1"/>
</dbReference>
<dbReference type="OrthoDB" id="4290958at2"/>
<dbReference type="Proteomes" id="UP000274601">
    <property type="component" value="Unassembled WGS sequence"/>
</dbReference>
<feature type="domain" description="Methyltransferase FkbM" evidence="1">
    <location>
        <begin position="109"/>
        <end position="262"/>
    </location>
</feature>
<keyword evidence="2" id="KW-0489">Methyltransferase</keyword>
<dbReference type="PANTHER" id="PTHR34203:SF15">
    <property type="entry name" value="SLL1173 PROTEIN"/>
    <property type="match status" value="1"/>
</dbReference>
<comment type="caution">
    <text evidence="2">The sequence shown here is derived from an EMBL/GenBank/DDBJ whole genome shotgun (WGS) entry which is preliminary data.</text>
</comment>
<protein>
    <submittedName>
        <fullName evidence="2">FkbM family methyltransferase</fullName>
    </submittedName>
</protein>